<dbReference type="GO" id="GO:0046677">
    <property type="term" value="P:response to antibiotic"/>
    <property type="evidence" value="ECO:0007669"/>
    <property type="project" value="UniProtKB-KW"/>
</dbReference>
<keyword evidence="6" id="KW-1003">Cell membrane</keyword>
<protein>
    <recommendedName>
        <fullName evidence="6">Transport permease protein</fullName>
    </recommendedName>
</protein>
<feature type="transmembrane region" description="Helical" evidence="6">
    <location>
        <begin position="91"/>
        <end position="113"/>
    </location>
</feature>
<organism evidence="9 10">
    <name type="scientific">Streptomyces xanthophaeus</name>
    <dbReference type="NCBI Taxonomy" id="67385"/>
    <lineage>
        <taxon>Bacteria</taxon>
        <taxon>Bacillati</taxon>
        <taxon>Actinomycetota</taxon>
        <taxon>Actinomycetes</taxon>
        <taxon>Kitasatosporales</taxon>
        <taxon>Streptomycetaceae</taxon>
        <taxon>Streptomyces</taxon>
    </lineage>
</organism>
<evidence type="ECO:0000256" key="4">
    <source>
        <dbReference type="ARBA" id="ARBA00023136"/>
    </source>
</evidence>
<keyword evidence="3 6" id="KW-1133">Transmembrane helix</keyword>
<dbReference type="PANTHER" id="PTHR43229">
    <property type="entry name" value="NODULATION PROTEIN J"/>
    <property type="match status" value="1"/>
</dbReference>
<feature type="transmembrane region" description="Helical" evidence="6">
    <location>
        <begin position="168"/>
        <end position="194"/>
    </location>
</feature>
<feature type="transmembrane region" description="Helical" evidence="6">
    <location>
        <begin position="139"/>
        <end position="162"/>
    </location>
</feature>
<comment type="subcellular location">
    <subcellularLocation>
        <location evidence="6">Cell membrane</location>
        <topology evidence="6">Multi-pass membrane protein</topology>
    </subcellularLocation>
    <subcellularLocation>
        <location evidence="1">Membrane</location>
        <topology evidence="1">Multi-pass membrane protein</topology>
    </subcellularLocation>
</comment>
<keyword evidence="4 6" id="KW-0472">Membrane</keyword>
<dbReference type="InterPro" id="IPR013525">
    <property type="entry name" value="ABC2_TM"/>
</dbReference>
<dbReference type="InterPro" id="IPR051784">
    <property type="entry name" value="Nod_factor_ABC_transporter"/>
</dbReference>
<feature type="domain" description="ABC transmembrane type-2" evidence="8">
    <location>
        <begin position="56"/>
        <end position="292"/>
    </location>
</feature>
<keyword evidence="10" id="KW-1185">Reference proteome</keyword>
<sequence length="294" mass="30792">MSTRQATAAPPAAGRPGAPAAGTVRKEPFPVRLRWACGDALTITRRYLIHLRSAPERAVMALLLPLVFTLLFVYVLGSNMRVPEGGSYVDFLIPGMLAQMVVFGIAASASAVADDKDKGVTDRFHSLPMSRTAVPVGQSLAESLGGLITLLVMAGCGLLVGWRPGSTAAHVAAGLALLLLARYAFSWLGIWLGLVLPSRSAADLIGMLTFPLTMVSNVFVPSDGLPSGLRPVAEWNPVSAVVSATRELFGNPVTPSADAAWPLAHPVAATLGWSLLLLAVFGPLAVSAFRAPKH</sequence>
<feature type="transmembrane region" description="Helical" evidence="6">
    <location>
        <begin position="201"/>
        <end position="220"/>
    </location>
</feature>
<dbReference type="Pfam" id="PF01061">
    <property type="entry name" value="ABC2_membrane"/>
    <property type="match status" value="1"/>
</dbReference>
<evidence type="ECO:0000256" key="6">
    <source>
        <dbReference type="RuleBase" id="RU361157"/>
    </source>
</evidence>
<keyword evidence="6" id="KW-0813">Transport</keyword>
<evidence type="ECO:0000313" key="9">
    <source>
        <dbReference type="EMBL" id="GHI86854.1"/>
    </source>
</evidence>
<dbReference type="InterPro" id="IPR047817">
    <property type="entry name" value="ABC2_TM_bact-type"/>
</dbReference>
<dbReference type="PIRSF" id="PIRSF006648">
    <property type="entry name" value="DrrB"/>
    <property type="match status" value="1"/>
</dbReference>
<dbReference type="AlphaFoldDB" id="A0A919LJT7"/>
<dbReference type="RefSeq" id="WP_237403399.1">
    <property type="nucleotide sequence ID" value="NZ_BNEE01000006.1"/>
</dbReference>
<dbReference type="PANTHER" id="PTHR43229:SF2">
    <property type="entry name" value="NODULATION PROTEIN J"/>
    <property type="match status" value="1"/>
</dbReference>
<dbReference type="Proteomes" id="UP000600026">
    <property type="component" value="Unassembled WGS sequence"/>
</dbReference>
<proteinExistence type="inferred from homology"/>
<dbReference type="InterPro" id="IPR000412">
    <property type="entry name" value="ABC_2_transport"/>
</dbReference>
<evidence type="ECO:0000256" key="1">
    <source>
        <dbReference type="ARBA" id="ARBA00004141"/>
    </source>
</evidence>
<dbReference type="GO" id="GO:0043190">
    <property type="term" value="C:ATP-binding cassette (ABC) transporter complex"/>
    <property type="evidence" value="ECO:0007669"/>
    <property type="project" value="InterPro"/>
</dbReference>
<evidence type="ECO:0000313" key="10">
    <source>
        <dbReference type="Proteomes" id="UP000600026"/>
    </source>
</evidence>
<reference evidence="9" key="1">
    <citation type="submission" date="2020-09" db="EMBL/GenBank/DDBJ databases">
        <title>Whole genome shotgun sequence of Streptomyces xanthophaeus NBRC 12829.</title>
        <authorList>
            <person name="Komaki H."/>
            <person name="Tamura T."/>
        </authorList>
    </citation>
    <scope>NUCLEOTIDE SEQUENCE</scope>
    <source>
        <strain evidence="9">NBRC 12829</strain>
    </source>
</reference>
<feature type="region of interest" description="Disordered" evidence="7">
    <location>
        <begin position="1"/>
        <end position="23"/>
    </location>
</feature>
<name>A0A919LJT7_9ACTN</name>
<comment type="similarity">
    <text evidence="6">Belongs to the ABC-2 integral membrane protein family.</text>
</comment>
<accession>A0A919LJT7</accession>
<feature type="transmembrane region" description="Helical" evidence="6">
    <location>
        <begin position="271"/>
        <end position="289"/>
    </location>
</feature>
<keyword evidence="2 6" id="KW-0812">Transmembrane</keyword>
<dbReference type="GO" id="GO:0140359">
    <property type="term" value="F:ABC-type transporter activity"/>
    <property type="evidence" value="ECO:0007669"/>
    <property type="project" value="InterPro"/>
</dbReference>
<evidence type="ECO:0000259" key="8">
    <source>
        <dbReference type="PROSITE" id="PS51012"/>
    </source>
</evidence>
<evidence type="ECO:0000256" key="7">
    <source>
        <dbReference type="SAM" id="MobiDB-lite"/>
    </source>
</evidence>
<comment type="caution">
    <text evidence="9">The sequence shown here is derived from an EMBL/GenBank/DDBJ whole genome shotgun (WGS) entry which is preliminary data.</text>
</comment>
<evidence type="ECO:0000256" key="2">
    <source>
        <dbReference type="ARBA" id="ARBA00022692"/>
    </source>
</evidence>
<dbReference type="EMBL" id="BNEE01000006">
    <property type="protein sequence ID" value="GHI86854.1"/>
    <property type="molecule type" value="Genomic_DNA"/>
</dbReference>
<keyword evidence="5" id="KW-0046">Antibiotic resistance</keyword>
<evidence type="ECO:0000256" key="5">
    <source>
        <dbReference type="ARBA" id="ARBA00023251"/>
    </source>
</evidence>
<dbReference type="PROSITE" id="PS51012">
    <property type="entry name" value="ABC_TM2"/>
    <property type="match status" value="1"/>
</dbReference>
<gene>
    <name evidence="9" type="ORF">Sxan_42180</name>
</gene>
<feature type="transmembrane region" description="Helical" evidence="6">
    <location>
        <begin position="58"/>
        <end position="76"/>
    </location>
</feature>
<evidence type="ECO:0000256" key="3">
    <source>
        <dbReference type="ARBA" id="ARBA00022989"/>
    </source>
</evidence>